<protein>
    <submittedName>
        <fullName evidence="1">Non-specific serine/threonine protein kinase protein</fullName>
        <ecNumber evidence="1">2.7.11.1</ecNumber>
    </submittedName>
</protein>
<keyword evidence="1" id="KW-0723">Serine/threonine-protein kinase</keyword>
<dbReference type="Proteomes" id="UP000827976">
    <property type="component" value="Chromosome 12"/>
</dbReference>
<keyword evidence="2" id="KW-1185">Reference proteome</keyword>
<comment type="caution">
    <text evidence="1">The sequence shown here is derived from an EMBL/GenBank/DDBJ whole genome shotgun (WGS) entry which is preliminary data.</text>
</comment>
<sequence length="805" mass="89673">MKLSMNSIPESLPYLNFTSLTFMDIGSNMFHNTSIPEWLFRIPNLRHLSMTYCGFMGTIPSLVGNATSLQFLDLSYNKRISGKRLEDFRDSFSGCIRRNLNILSFKESSLKGPLPDWLGELRNLTFLDLSYNSFNSSIPASIGRLSRLQTLNLCFSALNGSIPKSMGRLTGLQFLDLSYNALNGSIPESLGTLLGLQYLYLTGNALNGPIPKSLSQLSKLVVLYLIDNNFNYSSIITEAHLANLTSLKYLLLNQLVLNISTDWIPGFHALRINLSYCHIGPKFPIWLANQVNLQTLHISNTGIKDSIPDWFWNITNSMTSLDLSNNEINGQLPHRMKFQAKGYSVGLFLQSNRFEGSIPYFSSNVYALDLSNNLISGIIPSDFGNFDGRIPHFGSLSLSSNNLTGNIPNSLCNLVDLVSLELSNNHLEGAIPNCWNNLTDLQYFILANNSLVGEVPDSLISSSHSLKVLHLSNNQLHGEFPSFLKKCTSITTFTIDYNNFSGKIPDWVGETMTSLMILTLKENNFTGTLPSLSNLTSLHFLDLSHNSFVGSIPQSYGNLVGMINISINGGAKFRSNTREDLIIKIIVFTKGRELQFGVTLSSLKFIDLSANNLSGQIPKEIVKLAGLQNLDLSCNNLSGEIPIDIGQMQSLESLNLSRNELIGSIPPSLSTLHFLESLNLSYNNLFGKIPYANQLTTFNDPSIYTGNLNLCGAPLSKNCTSEESISNSQVDDHEDGDDNDSPTIWFGIGLVSGFVVGFWIVWITLLFKKEWRYAYFRFMDHMYDMMYIKIVITINKIKRALAVKS</sequence>
<reference evidence="2" key="1">
    <citation type="journal article" date="2022" name="Nat. Commun.">
        <title>Chromosome evolution and the genetic basis of agronomically important traits in greater yam.</title>
        <authorList>
            <person name="Bredeson J.V."/>
            <person name="Lyons J.B."/>
            <person name="Oniyinde I.O."/>
            <person name="Okereke N.R."/>
            <person name="Kolade O."/>
            <person name="Nnabue I."/>
            <person name="Nwadili C.O."/>
            <person name="Hribova E."/>
            <person name="Parker M."/>
            <person name="Nwogha J."/>
            <person name="Shu S."/>
            <person name="Carlson J."/>
            <person name="Kariba R."/>
            <person name="Muthemba S."/>
            <person name="Knop K."/>
            <person name="Barton G.J."/>
            <person name="Sherwood A.V."/>
            <person name="Lopez-Montes A."/>
            <person name="Asiedu R."/>
            <person name="Jamnadass R."/>
            <person name="Muchugi A."/>
            <person name="Goodstein D."/>
            <person name="Egesi C.N."/>
            <person name="Featherston J."/>
            <person name="Asfaw A."/>
            <person name="Simpson G.G."/>
            <person name="Dolezel J."/>
            <person name="Hendre P.S."/>
            <person name="Van Deynze A."/>
            <person name="Kumar P.L."/>
            <person name="Obidiegwu J.E."/>
            <person name="Bhattacharjee R."/>
            <person name="Rokhsar D.S."/>
        </authorList>
    </citation>
    <scope>NUCLEOTIDE SEQUENCE [LARGE SCALE GENOMIC DNA]</scope>
    <source>
        <strain evidence="2">cv. TDa95/00328</strain>
    </source>
</reference>
<gene>
    <name evidence="1" type="ORF">IHE45_12G077400</name>
</gene>
<keyword evidence="1" id="KW-0418">Kinase</keyword>
<accession>A0ACB7V300</accession>
<keyword evidence="1" id="KW-0808">Transferase</keyword>
<dbReference type="EC" id="2.7.11.1" evidence="1"/>
<dbReference type="EMBL" id="CM037022">
    <property type="protein sequence ID" value="KAH7667721.1"/>
    <property type="molecule type" value="Genomic_DNA"/>
</dbReference>
<proteinExistence type="predicted"/>
<name>A0ACB7V300_DIOAL</name>
<evidence type="ECO:0000313" key="2">
    <source>
        <dbReference type="Proteomes" id="UP000827976"/>
    </source>
</evidence>
<evidence type="ECO:0000313" key="1">
    <source>
        <dbReference type="EMBL" id="KAH7667721.1"/>
    </source>
</evidence>
<organism evidence="1 2">
    <name type="scientific">Dioscorea alata</name>
    <name type="common">Purple yam</name>
    <dbReference type="NCBI Taxonomy" id="55571"/>
    <lineage>
        <taxon>Eukaryota</taxon>
        <taxon>Viridiplantae</taxon>
        <taxon>Streptophyta</taxon>
        <taxon>Embryophyta</taxon>
        <taxon>Tracheophyta</taxon>
        <taxon>Spermatophyta</taxon>
        <taxon>Magnoliopsida</taxon>
        <taxon>Liliopsida</taxon>
        <taxon>Dioscoreales</taxon>
        <taxon>Dioscoreaceae</taxon>
        <taxon>Dioscorea</taxon>
    </lineage>
</organism>